<comment type="caution">
    <text evidence="2">The sequence shown here is derived from an EMBL/GenBank/DDBJ whole genome shotgun (WGS) entry which is preliminary data.</text>
</comment>
<feature type="transmembrane region" description="Helical" evidence="1">
    <location>
        <begin position="30"/>
        <end position="52"/>
    </location>
</feature>
<proteinExistence type="predicted"/>
<organism evidence="2 3">
    <name type="scientific">Streptacidiphilus alkalitolerans</name>
    <dbReference type="NCBI Taxonomy" id="3342712"/>
    <lineage>
        <taxon>Bacteria</taxon>
        <taxon>Bacillati</taxon>
        <taxon>Actinomycetota</taxon>
        <taxon>Actinomycetes</taxon>
        <taxon>Kitasatosporales</taxon>
        <taxon>Streptomycetaceae</taxon>
        <taxon>Streptacidiphilus</taxon>
    </lineage>
</organism>
<keyword evidence="1" id="KW-1133">Transmembrane helix</keyword>
<reference evidence="2 3" key="1">
    <citation type="submission" date="2024-09" db="EMBL/GenBank/DDBJ databases">
        <authorList>
            <person name="Lee S.D."/>
        </authorList>
    </citation>
    <scope>NUCLEOTIDE SEQUENCE [LARGE SCALE GENOMIC DNA]</scope>
    <source>
        <strain evidence="2 3">N1-3</strain>
    </source>
</reference>
<sequence>MPTTASAALVLGAFPGRALARHGNGAAGRILNLVLLAAVALPSVLLASGRVLTYNLPLAPQFGINLIVGDDWRGALAVMPALAATYGLVRGGVDARWLPPTAVLLLLGLSLRRVVRAARQG</sequence>
<dbReference type="EMBL" id="JBHEZY010000011">
    <property type="protein sequence ID" value="MFC1433976.1"/>
    <property type="molecule type" value="Genomic_DNA"/>
</dbReference>
<feature type="transmembrane region" description="Helical" evidence="1">
    <location>
        <begin position="72"/>
        <end position="89"/>
    </location>
</feature>
<accession>A0ABV6X727</accession>
<gene>
    <name evidence="2" type="ORF">ACEZDB_25315</name>
</gene>
<protein>
    <submittedName>
        <fullName evidence="2">Uncharacterized protein</fullName>
    </submittedName>
</protein>
<evidence type="ECO:0000313" key="3">
    <source>
        <dbReference type="Proteomes" id="UP001592530"/>
    </source>
</evidence>
<dbReference type="Proteomes" id="UP001592530">
    <property type="component" value="Unassembled WGS sequence"/>
</dbReference>
<dbReference type="RefSeq" id="WP_380556232.1">
    <property type="nucleotide sequence ID" value="NZ_JBHEZY010000011.1"/>
</dbReference>
<evidence type="ECO:0000313" key="2">
    <source>
        <dbReference type="EMBL" id="MFC1433976.1"/>
    </source>
</evidence>
<evidence type="ECO:0000256" key="1">
    <source>
        <dbReference type="SAM" id="Phobius"/>
    </source>
</evidence>
<name>A0ABV6X727_9ACTN</name>
<keyword evidence="1" id="KW-0812">Transmembrane</keyword>
<keyword evidence="1" id="KW-0472">Membrane</keyword>